<evidence type="ECO:0000256" key="1">
    <source>
        <dbReference type="SAM" id="MobiDB-lite"/>
    </source>
</evidence>
<comment type="caution">
    <text evidence="3">The sequence shown here is derived from an EMBL/GenBank/DDBJ whole genome shotgun (WGS) entry which is preliminary data.</text>
</comment>
<accession>A0AAD5LNQ8</accession>
<sequence>MPRMRRILLAATTLHVALVGGDVLSAGGDRSAFFQSSRAAAPVDHPLVQDAANFAVDYLRSISDSGIYETLRLVHIEDAATQTATFHDAIHLCVSLASPYFKSGNATEQFQLVVLEGKEPTGIPPKRERSIAIDEFPVMDEDAIEAFWIQMVETRRAQRRQLFERWEQEAREAEQGRLPSMSVPEQAQSDKEVPTKQTQSPTRQDEAKKPTLESSPEPDDAAKLPTRKKKKLSLDDLHAMSTKQLRKMLTRKAVSEELRDAITSILDERWDQLEQQEESQRDEL</sequence>
<gene>
    <name evidence="3" type="ORF">P43SY_001471</name>
</gene>
<evidence type="ECO:0000313" key="4">
    <source>
        <dbReference type="Proteomes" id="UP001209570"/>
    </source>
</evidence>
<keyword evidence="4" id="KW-1185">Reference proteome</keyword>
<dbReference type="Proteomes" id="UP001209570">
    <property type="component" value="Unassembled WGS sequence"/>
</dbReference>
<evidence type="ECO:0000256" key="2">
    <source>
        <dbReference type="SAM" id="SignalP"/>
    </source>
</evidence>
<dbReference type="EMBL" id="JAKCXM010000064">
    <property type="protein sequence ID" value="KAJ0404351.1"/>
    <property type="molecule type" value="Genomic_DNA"/>
</dbReference>
<feature type="signal peptide" evidence="2">
    <location>
        <begin position="1"/>
        <end position="21"/>
    </location>
</feature>
<dbReference type="AlphaFoldDB" id="A0AAD5LNQ8"/>
<reference evidence="3" key="1">
    <citation type="submission" date="2021-12" db="EMBL/GenBank/DDBJ databases">
        <title>Prjna785345.</title>
        <authorList>
            <person name="Rujirawat T."/>
            <person name="Krajaejun T."/>
        </authorList>
    </citation>
    <scope>NUCLEOTIDE SEQUENCE</scope>
    <source>
        <strain evidence="3">Pi057C3</strain>
    </source>
</reference>
<feature type="region of interest" description="Disordered" evidence="1">
    <location>
        <begin position="171"/>
        <end position="241"/>
    </location>
</feature>
<keyword evidence="2" id="KW-0732">Signal</keyword>
<protein>
    <submittedName>
        <fullName evidence="3">Uncharacterized protein</fullName>
    </submittedName>
</protein>
<name>A0AAD5LNQ8_PYTIN</name>
<evidence type="ECO:0000313" key="3">
    <source>
        <dbReference type="EMBL" id="KAJ0404351.1"/>
    </source>
</evidence>
<proteinExistence type="predicted"/>
<feature type="chain" id="PRO_5041945425" evidence="2">
    <location>
        <begin position="22"/>
        <end position="284"/>
    </location>
</feature>
<organism evidence="3 4">
    <name type="scientific">Pythium insidiosum</name>
    <name type="common">Pythiosis disease agent</name>
    <dbReference type="NCBI Taxonomy" id="114742"/>
    <lineage>
        <taxon>Eukaryota</taxon>
        <taxon>Sar</taxon>
        <taxon>Stramenopiles</taxon>
        <taxon>Oomycota</taxon>
        <taxon>Peronosporomycetes</taxon>
        <taxon>Pythiales</taxon>
        <taxon>Pythiaceae</taxon>
        <taxon>Pythium</taxon>
    </lineage>
</organism>